<feature type="domain" description="Laminin G" evidence="5">
    <location>
        <begin position="1672"/>
        <end position="1856"/>
    </location>
</feature>
<dbReference type="CDD" id="cd00054">
    <property type="entry name" value="EGF_CA"/>
    <property type="match status" value="2"/>
</dbReference>
<dbReference type="GO" id="GO:0005509">
    <property type="term" value="F:calcium ion binding"/>
    <property type="evidence" value="ECO:0007669"/>
    <property type="project" value="InterPro"/>
</dbReference>
<dbReference type="PANTHER" id="PTHR15036">
    <property type="entry name" value="PIKACHURIN-LIKE PROTEIN"/>
    <property type="match status" value="1"/>
</dbReference>
<proteinExistence type="predicted"/>
<feature type="signal peptide" evidence="4">
    <location>
        <begin position="1"/>
        <end position="31"/>
    </location>
</feature>
<dbReference type="PROSITE" id="PS50025">
    <property type="entry name" value="LAM_G_DOMAIN"/>
    <property type="match status" value="6"/>
</dbReference>
<evidence type="ECO:0000256" key="1">
    <source>
        <dbReference type="ARBA" id="ARBA00023157"/>
    </source>
</evidence>
<evidence type="ECO:0000256" key="3">
    <source>
        <dbReference type="SAM" id="MobiDB-lite"/>
    </source>
</evidence>
<dbReference type="SMART" id="SM00179">
    <property type="entry name" value="EGF_CA"/>
    <property type="match status" value="2"/>
</dbReference>
<dbReference type="Proteomes" id="UP000242188">
    <property type="component" value="Unassembled WGS sequence"/>
</dbReference>
<evidence type="ECO:0000256" key="2">
    <source>
        <dbReference type="PROSITE-ProRule" id="PRU00076"/>
    </source>
</evidence>
<dbReference type="InterPro" id="IPR000152">
    <property type="entry name" value="EGF-type_Asp/Asn_hydroxyl_site"/>
</dbReference>
<dbReference type="SMART" id="SM00282">
    <property type="entry name" value="LamG"/>
    <property type="match status" value="6"/>
</dbReference>
<dbReference type="InterPro" id="IPR000742">
    <property type="entry name" value="EGF"/>
</dbReference>
<feature type="compositionally biased region" description="Basic residues" evidence="3">
    <location>
        <begin position="1877"/>
        <end position="1887"/>
    </location>
</feature>
<feature type="region of interest" description="Disordered" evidence="3">
    <location>
        <begin position="1865"/>
        <end position="1906"/>
    </location>
</feature>
<feature type="region of interest" description="Disordered" evidence="3">
    <location>
        <begin position="1578"/>
        <end position="1670"/>
    </location>
</feature>
<dbReference type="OrthoDB" id="6275838at2759"/>
<feature type="domain" description="EGF-like" evidence="6">
    <location>
        <begin position="2095"/>
        <end position="2131"/>
    </location>
</feature>
<feature type="domain" description="Laminin G" evidence="5">
    <location>
        <begin position="1917"/>
        <end position="2093"/>
    </location>
</feature>
<organism evidence="7 8">
    <name type="scientific">Mizuhopecten yessoensis</name>
    <name type="common">Japanese scallop</name>
    <name type="synonym">Patinopecten yessoensis</name>
    <dbReference type="NCBI Taxonomy" id="6573"/>
    <lineage>
        <taxon>Eukaryota</taxon>
        <taxon>Metazoa</taxon>
        <taxon>Spiralia</taxon>
        <taxon>Lophotrochozoa</taxon>
        <taxon>Mollusca</taxon>
        <taxon>Bivalvia</taxon>
        <taxon>Autobranchia</taxon>
        <taxon>Pteriomorphia</taxon>
        <taxon>Pectinida</taxon>
        <taxon>Pectinoidea</taxon>
        <taxon>Pectinidae</taxon>
        <taxon>Mizuhopecten</taxon>
    </lineage>
</organism>
<keyword evidence="1 2" id="KW-1015">Disulfide bond</keyword>
<feature type="domain" description="EGF-like" evidence="6">
    <location>
        <begin position="2497"/>
        <end position="2536"/>
    </location>
</feature>
<feature type="domain" description="Laminin G" evidence="5">
    <location>
        <begin position="2542"/>
        <end position="2721"/>
    </location>
</feature>
<sequence length="2726" mass="305687">MGLSCLVVSSYSTKLLFLFFVCLICLTNTNGIRLDGRVGSYAKYPKWNACTNASISFEFKTQQVNGLLMYTDDAGTYDFFELVLVDGVLRMRLNIVDGRDGSVEFLIGENLADDKWHKVSVQRKRMATSITIDDDTDGTLRRLSYGSDFHFGDIQNNSGVYFGGMPQHHFSTNLRNLALPSVMFVKGLRSSFRNVIYGNCSCSLVRAVAEPRAGQYYGVPEICETRNPCGDCLCISGDTAPECKCIGLSCKSTYYHLPMDALDGTSLVNPSGLDARVYGNPTLTRGALNKALVLDRGQWIQVSGPGHRYECFGDLELCSKGYTLGLWVHFKNAGNTKGVYMTNGGHDAESHGIAMTYKKGLLEFIFKKKNGQTWIVKSDNVLSDKWYHVSVTWKENEGLSLFLNGEPVNKSPNPQQRAAAISRTNNNFIVGHAQGNLDSFIVDELKFWSDFKTEEEIKEIGPMYRYYFSMEERIGDELIVNNAYTDINGNVALTPGKIGNALTFYGDGGYVTIEDFANTCLGDVTKCLYGFTISFWIEFKSLTGDIPYFSSGPRGLKIFSRGGNLHAEVSNGKETWSDSFYGLKHDKWHFIEVTWSPKIGLYLYLDLEMVSSQPTPDSRDGSVPTQENFLIGRAGSGMTAMRYPNAAIDEVEMHYGDRFSLLHLDLIQRGKPDNYQFSMDSMLGDRLIHPTLLVETFNRPKLVSGKIGKAIKLNGEQQVVDFGEKSFECFGNLDFCHHGIYTSLWFRPTTFRNNMYFFTSGHNGLTLSNTRRNLKVTAGTSTRMWEASTDVLVPGTWYFLEISWDPETGLEVFVDEVPVAKDKDPSKRTDPLPESLIESALQNKIYLGRGNVYMEDGQYGKGTFDELAYWYGPRDYLTAFGYLQKGKPTSYLIDFQNMRRGKLLHSELYLPTVGSPGQVPGVVGRALKLNGFGQYLDIGQNQGSCLGNLEKCPNGITIGAWMNFQAFFENMYIMSTGKNGLRMFHKEGNIYVTVDQDGKHWEVNFPRVEPETWNHMEMSWHPDHGLSVYVNNTLVAKSRYTNVPIEVATSVPNFYVGRANNGDSTDNVNDARMTIDEMEIWFARREELLAFNYLLRDNIPHETFSMEDEQNGIVRHPRYTVTLANGAKIVPGKIGNAVSLAGTGQYVDLGVPDDKCLADINQCKNGLTMSLWIKSRELVDGSYFVSAPSYSLFYRDGELVARFHSDGKTWQVSSPNFQADRWHNVEVSWTPEKGLALYLDGVKEGATATWTQSQADVPSGRNVYVGREQRDEPARTRALVDEIQYWYGPRDQVMRAGQIGEFLKHEVIPFDRVIRIQNGTSNIVLPTRTIRLHEGPVQVQGQHGSAIRVNGKGQYLDLGDDLICNGNLENCPEGITMVMAVKPETLLGNMYFFDSFPVSLYYRDEKLYATARTPTKSWTVSAPGFEPNEWHLVELSWHDQGGLTMYMDGQKGGYQSFGTPQQEVREWSSKSYVGRSLSDMVRERYADATFERMDTWNARKGYLQSFNLMPRTEGLPTERTAVGPVIPPINVTPVNPGISGGGIGSSGINVITGGGSPVNPQPDRGTGGSEIVIELEGDLGRENVRRQPPVGTGSGNVVTNISPPRNPRPQVEYIEITNLTGTLNVNRPPTPRPQPRPQPQPQPQTPAPVSTQGGSRLVQQGGSVSSRQRNTNTIRFMGDGAYVHYNFSVFTGLHPQMVEYTQNETFSLQFITQATNGLIWLDHRGSEVLYLALRDGYLVFGIDEGVGAPREIRLQSLRVGDINDWNWHTFKATRSGRYIKFYIDNVQVGETTTRREMQFVDRGQVYLGGTPDTSLLTQGRITSGYDGALTVVEYEKKISALRVVIVSLLQYIESGNQHGTFQIIRPGDPWGTPRPPRTTRRPPRTTRRPPVTRAPTPFPTRRPDVTLRPTRPSSYKLLDIISIRSAYLHIPGYIDLRGQGSISFRFRTFEPRGVIFFSERLSTPYFCAFEIFDGYLYMVYNFGQGPRRQKVSDRKLNEGDWHEIRLQLRQNDAVVYVDGQTTSVQIDSTSRDQIYLNSGLYVGGLPQGRDYPWYIWSRVGYNGCFDDLIIREFSTDMRGSVSIPNNANVQTGCTMLGRCDGTRCMHGTCNNRMDQFMCNCMASGYQGQLCEQLAVVAGFQGTNSISYYYSTTKQTHTNDIGLRFNTMFGDTFLFQTASSRHPEYIRGELEDGRVKVTFFVDGREQVYYTGSNLNDNAWHDLYLQRRANQLELWVDSEPHVLGTLEGEDFYINIGEINFGSSTSSATQSPNYIGYLQNVYFDDVDLFSKLHQQPDLNIKWYTNIAVGQTPPIPIYNPVTITSSEAYMMLTPLPKVGNLHITFKFRTSQPDGVILFNKGRKGKFIAAELVRGYLVFAYNNGYRTSTNRINKKVDDNQWHTFEVREVTQTNGNRVYQARVDDVLRTIPIAGAGDLELSGHNLYLGGLSENMFNLNAFVKSTLSSNKGFMGCLASVHLNTGTPDFKKYASSAILLDTCQDINGVCPAGSNPCQNNGVCTAGITTFTCNCDLTAYAGPRCEAYPLGLYIGKKGLDGIVTYTYKNAMNSDKDNIALGFMTYRGDGILARFDNLYGTEYIELRLEKGFLVAEYDTGDGAQTIVLDNVKYNDGNYHVVNFYRDADGSRFFVDGFVKDLTHSGAQSIFDNLQYVYIGGRQDSNGAIMNAYNGIIGGLYYNRNRVIDLAHNNDNNIEWTGDLTMITDGQYALVPPM</sequence>
<feature type="disulfide bond" evidence="2">
    <location>
        <begin position="2099"/>
        <end position="2109"/>
    </location>
</feature>
<keyword evidence="2" id="KW-0245">EGF-like domain</keyword>
<name>A0A210Q313_MIZYE</name>
<dbReference type="EMBL" id="NEDP02005162">
    <property type="protein sequence ID" value="OWF43130.1"/>
    <property type="molecule type" value="Genomic_DNA"/>
</dbReference>
<dbReference type="PROSITE" id="PS50026">
    <property type="entry name" value="EGF_3"/>
    <property type="match status" value="2"/>
</dbReference>
<dbReference type="InterPro" id="IPR001881">
    <property type="entry name" value="EGF-like_Ca-bd_dom"/>
</dbReference>
<evidence type="ECO:0000256" key="4">
    <source>
        <dbReference type="SAM" id="SignalP"/>
    </source>
</evidence>
<dbReference type="Pfam" id="PF13385">
    <property type="entry name" value="Laminin_G_3"/>
    <property type="match status" value="4"/>
</dbReference>
<gene>
    <name evidence="7" type="ORF">KP79_PYT01923</name>
</gene>
<evidence type="ECO:0000259" key="6">
    <source>
        <dbReference type="PROSITE" id="PS50026"/>
    </source>
</evidence>
<protein>
    <submittedName>
        <fullName evidence="7">Neurexin-1</fullName>
    </submittedName>
</protein>
<dbReference type="SMART" id="SM00181">
    <property type="entry name" value="EGF"/>
    <property type="match status" value="2"/>
</dbReference>
<dbReference type="Gene3D" id="2.60.120.200">
    <property type="match status" value="12"/>
</dbReference>
<comment type="caution">
    <text evidence="7">The sequence shown here is derived from an EMBL/GenBank/DDBJ whole genome shotgun (WGS) entry which is preliminary data.</text>
</comment>
<evidence type="ECO:0000313" key="8">
    <source>
        <dbReference type="Proteomes" id="UP000242188"/>
    </source>
</evidence>
<dbReference type="InterPro" id="IPR013320">
    <property type="entry name" value="ConA-like_dom_sf"/>
</dbReference>
<feature type="compositionally biased region" description="Polar residues" evidence="3">
    <location>
        <begin position="1647"/>
        <end position="1670"/>
    </location>
</feature>
<comment type="caution">
    <text evidence="2">Lacks conserved residue(s) required for the propagation of feature annotation.</text>
</comment>
<dbReference type="PANTHER" id="PTHR15036:SF89">
    <property type="entry name" value="NEUREXIN 1, ISOFORM F"/>
    <property type="match status" value="1"/>
</dbReference>
<dbReference type="Gene3D" id="2.10.25.10">
    <property type="entry name" value="Laminin"/>
    <property type="match status" value="1"/>
</dbReference>
<dbReference type="Pfam" id="PF02210">
    <property type="entry name" value="Laminin_G_2"/>
    <property type="match status" value="6"/>
</dbReference>
<keyword evidence="4" id="KW-0732">Signal</keyword>
<evidence type="ECO:0000259" key="5">
    <source>
        <dbReference type="PROSITE" id="PS50025"/>
    </source>
</evidence>
<keyword evidence="8" id="KW-1185">Reference proteome</keyword>
<dbReference type="InterPro" id="IPR001791">
    <property type="entry name" value="Laminin_G"/>
</dbReference>
<dbReference type="CDD" id="cd00110">
    <property type="entry name" value="LamG"/>
    <property type="match status" value="6"/>
</dbReference>
<feature type="domain" description="Laminin G" evidence="5">
    <location>
        <begin position="2315"/>
        <end position="2501"/>
    </location>
</feature>
<evidence type="ECO:0000313" key="7">
    <source>
        <dbReference type="EMBL" id="OWF43130.1"/>
    </source>
</evidence>
<feature type="compositionally biased region" description="Pro residues" evidence="3">
    <location>
        <begin position="1628"/>
        <end position="1646"/>
    </location>
</feature>
<reference evidence="7 8" key="1">
    <citation type="journal article" date="2017" name="Nat. Ecol. Evol.">
        <title>Scallop genome provides insights into evolution of bilaterian karyotype and development.</title>
        <authorList>
            <person name="Wang S."/>
            <person name="Zhang J."/>
            <person name="Jiao W."/>
            <person name="Li J."/>
            <person name="Xun X."/>
            <person name="Sun Y."/>
            <person name="Guo X."/>
            <person name="Huan P."/>
            <person name="Dong B."/>
            <person name="Zhang L."/>
            <person name="Hu X."/>
            <person name="Sun X."/>
            <person name="Wang J."/>
            <person name="Zhao C."/>
            <person name="Wang Y."/>
            <person name="Wang D."/>
            <person name="Huang X."/>
            <person name="Wang R."/>
            <person name="Lv J."/>
            <person name="Li Y."/>
            <person name="Zhang Z."/>
            <person name="Liu B."/>
            <person name="Lu W."/>
            <person name="Hui Y."/>
            <person name="Liang J."/>
            <person name="Zhou Z."/>
            <person name="Hou R."/>
            <person name="Li X."/>
            <person name="Liu Y."/>
            <person name="Li H."/>
            <person name="Ning X."/>
            <person name="Lin Y."/>
            <person name="Zhao L."/>
            <person name="Xing Q."/>
            <person name="Dou J."/>
            <person name="Li Y."/>
            <person name="Mao J."/>
            <person name="Guo H."/>
            <person name="Dou H."/>
            <person name="Li T."/>
            <person name="Mu C."/>
            <person name="Jiang W."/>
            <person name="Fu Q."/>
            <person name="Fu X."/>
            <person name="Miao Y."/>
            <person name="Liu J."/>
            <person name="Yu Q."/>
            <person name="Li R."/>
            <person name="Liao H."/>
            <person name="Li X."/>
            <person name="Kong Y."/>
            <person name="Jiang Z."/>
            <person name="Chourrout D."/>
            <person name="Li R."/>
            <person name="Bao Z."/>
        </authorList>
    </citation>
    <scope>NUCLEOTIDE SEQUENCE [LARGE SCALE GENOMIC DNA]</scope>
    <source>
        <strain evidence="7 8">PY_sf001</strain>
    </source>
</reference>
<feature type="chain" id="PRO_5012329385" evidence="4">
    <location>
        <begin position="32"/>
        <end position="2726"/>
    </location>
</feature>
<feature type="domain" description="Laminin G" evidence="5">
    <location>
        <begin position="2135"/>
        <end position="2308"/>
    </location>
</feature>
<dbReference type="InterPro" id="IPR050372">
    <property type="entry name" value="Neurexin-related_CASP"/>
</dbReference>
<dbReference type="SUPFAM" id="SSF49899">
    <property type="entry name" value="Concanavalin A-like lectins/glucanases"/>
    <property type="match status" value="12"/>
</dbReference>
<dbReference type="PROSITE" id="PS00010">
    <property type="entry name" value="ASX_HYDROXYL"/>
    <property type="match status" value="1"/>
</dbReference>
<dbReference type="STRING" id="6573.A0A210Q313"/>
<feature type="domain" description="Laminin G" evidence="5">
    <location>
        <begin position="31"/>
        <end position="223"/>
    </location>
</feature>
<accession>A0A210Q313</accession>